<feature type="transmembrane region" description="Helical" evidence="10">
    <location>
        <begin position="260"/>
        <end position="282"/>
    </location>
</feature>
<dbReference type="InterPro" id="IPR002528">
    <property type="entry name" value="MATE_fam"/>
</dbReference>
<gene>
    <name evidence="11" type="ORF">KDK92_18235</name>
</gene>
<dbReference type="PIRSF" id="PIRSF006603">
    <property type="entry name" value="DinF"/>
    <property type="match status" value="1"/>
</dbReference>
<proteinExistence type="inferred from homology"/>
<dbReference type="InterPro" id="IPR045070">
    <property type="entry name" value="MATE_MepA-like"/>
</dbReference>
<dbReference type="GO" id="GO:0015297">
    <property type="term" value="F:antiporter activity"/>
    <property type="evidence" value="ECO:0007669"/>
    <property type="project" value="InterPro"/>
</dbReference>
<keyword evidence="6 10" id="KW-0812">Transmembrane</keyword>
<evidence type="ECO:0000256" key="1">
    <source>
        <dbReference type="ARBA" id="ARBA00004651"/>
    </source>
</evidence>
<feature type="transmembrane region" description="Helical" evidence="10">
    <location>
        <begin position="406"/>
        <end position="426"/>
    </location>
</feature>
<keyword evidence="5" id="KW-1003">Cell membrane</keyword>
<comment type="caution">
    <text evidence="11">The sequence shown here is derived from an EMBL/GenBank/DDBJ whole genome shotgun (WGS) entry which is preliminary data.</text>
</comment>
<reference evidence="11" key="2">
    <citation type="submission" date="2021-04" db="EMBL/GenBank/DDBJ databases">
        <authorList>
            <person name="Dong X."/>
        </authorList>
    </citation>
    <scope>NUCLEOTIDE SEQUENCE</scope>
    <source>
        <strain evidence="11">ZWT</strain>
    </source>
</reference>
<dbReference type="GO" id="GO:0005886">
    <property type="term" value="C:plasma membrane"/>
    <property type="evidence" value="ECO:0007669"/>
    <property type="project" value="UniProtKB-SubCell"/>
</dbReference>
<dbReference type="InterPro" id="IPR051327">
    <property type="entry name" value="MATE_MepA_subfamily"/>
</dbReference>
<protein>
    <recommendedName>
        <fullName evidence="3">Multidrug export protein MepA</fullName>
    </recommendedName>
</protein>
<evidence type="ECO:0000256" key="10">
    <source>
        <dbReference type="SAM" id="Phobius"/>
    </source>
</evidence>
<evidence type="ECO:0000256" key="5">
    <source>
        <dbReference type="ARBA" id="ARBA00022475"/>
    </source>
</evidence>
<organism evidence="11 12">
    <name type="scientific">Oceanirhabdus seepicola</name>
    <dbReference type="NCBI Taxonomy" id="2828781"/>
    <lineage>
        <taxon>Bacteria</taxon>
        <taxon>Bacillati</taxon>
        <taxon>Bacillota</taxon>
        <taxon>Clostridia</taxon>
        <taxon>Eubacteriales</taxon>
        <taxon>Clostridiaceae</taxon>
        <taxon>Oceanirhabdus</taxon>
    </lineage>
</organism>
<feature type="transmembrane region" description="Helical" evidence="10">
    <location>
        <begin position="129"/>
        <end position="149"/>
    </location>
</feature>
<keyword evidence="4" id="KW-0813">Transport</keyword>
<dbReference type="GO" id="GO:0042910">
    <property type="term" value="F:xenobiotic transmembrane transporter activity"/>
    <property type="evidence" value="ECO:0007669"/>
    <property type="project" value="InterPro"/>
</dbReference>
<dbReference type="PANTHER" id="PTHR43823">
    <property type="entry name" value="SPORULATION PROTEIN YKVU"/>
    <property type="match status" value="1"/>
</dbReference>
<dbReference type="Proteomes" id="UP001056429">
    <property type="component" value="Unassembled WGS sequence"/>
</dbReference>
<feature type="transmembrane region" description="Helical" evidence="10">
    <location>
        <begin position="236"/>
        <end position="254"/>
    </location>
</feature>
<name>A0A9J6P8A9_9CLOT</name>
<dbReference type="AlphaFoldDB" id="A0A9J6P8A9"/>
<evidence type="ECO:0000256" key="8">
    <source>
        <dbReference type="ARBA" id="ARBA00023136"/>
    </source>
</evidence>
<dbReference type="NCBIfam" id="TIGR00797">
    <property type="entry name" value="matE"/>
    <property type="match status" value="1"/>
</dbReference>
<dbReference type="CDD" id="cd13143">
    <property type="entry name" value="MATE_MepA_like"/>
    <property type="match status" value="1"/>
</dbReference>
<feature type="transmembrane region" description="Helical" evidence="10">
    <location>
        <begin position="349"/>
        <end position="368"/>
    </location>
</feature>
<comment type="subcellular location">
    <subcellularLocation>
        <location evidence="1">Cell membrane</location>
        <topology evidence="1">Multi-pass membrane protein</topology>
    </subcellularLocation>
</comment>
<dbReference type="RefSeq" id="WP_250860823.1">
    <property type="nucleotide sequence ID" value="NZ_JAGSOJ010000004.1"/>
</dbReference>
<accession>A0A9J6P8A9</accession>
<dbReference type="GO" id="GO:0046677">
    <property type="term" value="P:response to antibiotic"/>
    <property type="evidence" value="ECO:0007669"/>
    <property type="project" value="UniProtKB-KW"/>
</dbReference>
<dbReference type="EMBL" id="JAGSOJ010000004">
    <property type="protein sequence ID" value="MCM1991680.1"/>
    <property type="molecule type" value="Genomic_DNA"/>
</dbReference>
<dbReference type="PANTHER" id="PTHR43823:SF3">
    <property type="entry name" value="MULTIDRUG EXPORT PROTEIN MEPA"/>
    <property type="match status" value="1"/>
</dbReference>
<evidence type="ECO:0000256" key="3">
    <source>
        <dbReference type="ARBA" id="ARBA00022106"/>
    </source>
</evidence>
<evidence type="ECO:0000256" key="6">
    <source>
        <dbReference type="ARBA" id="ARBA00022692"/>
    </source>
</evidence>
<dbReference type="Pfam" id="PF01554">
    <property type="entry name" value="MatE"/>
    <property type="match status" value="2"/>
</dbReference>
<keyword evidence="12" id="KW-1185">Reference proteome</keyword>
<keyword evidence="8 10" id="KW-0472">Membrane</keyword>
<feature type="transmembrane region" description="Helical" evidence="10">
    <location>
        <begin position="380"/>
        <end position="400"/>
    </location>
</feature>
<keyword evidence="7 10" id="KW-1133">Transmembrane helix</keyword>
<sequence length="443" mass="47838">MKSLWKEFMRYAVPSVIGMMVSALYIVVDGIFVGRGVGAGALASVNVAVPVTTLMMAITMMMTMGGAAVMSIKFGENKYEEGNNIFLQSLVLIVSITGVVSLIGVLFPVQLARMLGASDELVKGTAEYLRYYLIFGLGFSGSLALSAFVRNDGNPNLAMISLIVGAVTNIALDYTFIFILKFGIAGAAVASGLGQLSSVVLLLTHFLKKKGQLKLYVPKIKIHELKRIIRTGTPEFIVQVSPAVSIFAFNLVIINRIGEVGVAGFSIISYITTVLLALFIGVSQGIQPLLSYNSGKGDYEKVDKVFKMGLKTNFIASVVIYVIILVFGEKIISIFNGDEALIKLTYDAIIIYGFSFVIASINIVNVTYYQATENSKIANLISTSRGMVFTIGALVVLPLIIGDIGIWGSIILGELCTLLLIIYLTYSKKVKGNIKEYKAVESK</sequence>
<evidence type="ECO:0000256" key="9">
    <source>
        <dbReference type="ARBA" id="ARBA00023251"/>
    </source>
</evidence>
<evidence type="ECO:0000256" key="7">
    <source>
        <dbReference type="ARBA" id="ARBA00022989"/>
    </source>
</evidence>
<feature type="transmembrane region" description="Helical" evidence="10">
    <location>
        <begin position="54"/>
        <end position="74"/>
    </location>
</feature>
<comment type="similarity">
    <text evidence="2">Belongs to the multi antimicrobial extrusion (MATE) (TC 2.A.66.1) family. MepA subfamily.</text>
</comment>
<dbReference type="InterPro" id="IPR048279">
    <property type="entry name" value="MdtK-like"/>
</dbReference>
<feature type="transmembrane region" description="Helical" evidence="10">
    <location>
        <begin position="12"/>
        <end position="34"/>
    </location>
</feature>
<feature type="transmembrane region" description="Helical" evidence="10">
    <location>
        <begin position="314"/>
        <end position="337"/>
    </location>
</feature>
<feature type="transmembrane region" description="Helical" evidence="10">
    <location>
        <begin position="185"/>
        <end position="207"/>
    </location>
</feature>
<evidence type="ECO:0000313" key="11">
    <source>
        <dbReference type="EMBL" id="MCM1991680.1"/>
    </source>
</evidence>
<feature type="transmembrane region" description="Helical" evidence="10">
    <location>
        <begin position="86"/>
        <end position="109"/>
    </location>
</feature>
<reference evidence="11" key="1">
    <citation type="journal article" date="2021" name="mSystems">
        <title>Bacteria and Archaea Synergistically Convert Glycine Betaine to Biogenic Methane in the Formosa Cold Seep of the South China Sea.</title>
        <authorList>
            <person name="Li L."/>
            <person name="Zhang W."/>
            <person name="Zhang S."/>
            <person name="Song L."/>
            <person name="Sun Q."/>
            <person name="Zhang H."/>
            <person name="Xiang H."/>
            <person name="Dong X."/>
        </authorList>
    </citation>
    <scope>NUCLEOTIDE SEQUENCE</scope>
    <source>
        <strain evidence="11">ZWT</strain>
    </source>
</reference>
<evidence type="ECO:0000256" key="4">
    <source>
        <dbReference type="ARBA" id="ARBA00022448"/>
    </source>
</evidence>
<keyword evidence="9" id="KW-0046">Antibiotic resistance</keyword>
<evidence type="ECO:0000313" key="12">
    <source>
        <dbReference type="Proteomes" id="UP001056429"/>
    </source>
</evidence>
<evidence type="ECO:0000256" key="2">
    <source>
        <dbReference type="ARBA" id="ARBA00008417"/>
    </source>
</evidence>
<feature type="transmembrane region" description="Helical" evidence="10">
    <location>
        <begin position="156"/>
        <end position="179"/>
    </location>
</feature>